<evidence type="ECO:0000256" key="6">
    <source>
        <dbReference type="RuleBase" id="RU363041"/>
    </source>
</evidence>
<dbReference type="InterPro" id="IPR002781">
    <property type="entry name" value="TM_pro_TauE-like"/>
</dbReference>
<reference evidence="7 8" key="1">
    <citation type="submission" date="2023-07" db="EMBL/GenBank/DDBJ databases">
        <title>The novel representative of Negativicutes class, Anaeroselena agilis gen. nov. sp. nov.</title>
        <authorList>
            <person name="Prokofeva M.I."/>
            <person name="Elcheninov A.G."/>
            <person name="Klyukina A."/>
            <person name="Kublanov I.V."/>
            <person name="Frolov E.N."/>
            <person name="Podosokorskaya O.A."/>
        </authorList>
    </citation>
    <scope>NUCLEOTIDE SEQUENCE [LARGE SCALE GENOMIC DNA]</scope>
    <source>
        <strain evidence="7 8">4137-cl</strain>
    </source>
</reference>
<comment type="subcellular location">
    <subcellularLocation>
        <location evidence="6">Cell membrane</location>
        <topology evidence="6">Multi-pass membrane protein</topology>
    </subcellularLocation>
    <subcellularLocation>
        <location evidence="1">Membrane</location>
        <topology evidence="1">Multi-pass membrane protein</topology>
    </subcellularLocation>
</comment>
<evidence type="ECO:0000256" key="4">
    <source>
        <dbReference type="ARBA" id="ARBA00022989"/>
    </source>
</evidence>
<feature type="transmembrane region" description="Helical" evidence="6">
    <location>
        <begin position="36"/>
        <end position="68"/>
    </location>
</feature>
<feature type="transmembrane region" description="Helical" evidence="6">
    <location>
        <begin position="75"/>
        <end position="94"/>
    </location>
</feature>
<dbReference type="PANTHER" id="PTHR43701:SF2">
    <property type="entry name" value="MEMBRANE TRANSPORTER PROTEIN YJNA-RELATED"/>
    <property type="match status" value="1"/>
</dbReference>
<name>A0ABU3NX35_9FIRM</name>
<keyword evidence="4 6" id="KW-1133">Transmembrane helix</keyword>
<evidence type="ECO:0000313" key="7">
    <source>
        <dbReference type="EMBL" id="MDT8901384.1"/>
    </source>
</evidence>
<comment type="caution">
    <text evidence="7">The sequence shown here is derived from an EMBL/GenBank/DDBJ whole genome shotgun (WGS) entry which is preliminary data.</text>
</comment>
<feature type="transmembrane region" description="Helical" evidence="6">
    <location>
        <begin position="129"/>
        <end position="146"/>
    </location>
</feature>
<keyword evidence="3 6" id="KW-0812">Transmembrane</keyword>
<accession>A0ABU3NX35</accession>
<dbReference type="Proteomes" id="UP001254848">
    <property type="component" value="Unassembled WGS sequence"/>
</dbReference>
<sequence length="147" mass="15201">MNAFAAFLLSFAFSLRPGAAEYTTREPSRMNQSLKLVGVGFAVGSLSGLLGIGGGVFMVPIMVTYFAFSQHIAQATSLAVVVPTGMVGALVYGLHGNLDLGITLNIVVGSMLGASVGARLAKKLPAAQLKKLFGIMLILAGVRMVLS</sequence>
<dbReference type="PANTHER" id="PTHR43701">
    <property type="entry name" value="MEMBRANE TRANSPORTER PROTEIN MJ0441-RELATED"/>
    <property type="match status" value="1"/>
</dbReference>
<keyword evidence="6" id="KW-1003">Cell membrane</keyword>
<keyword evidence="5 6" id="KW-0472">Membrane</keyword>
<protein>
    <recommendedName>
        <fullName evidence="6">Probable membrane transporter protein</fullName>
    </recommendedName>
</protein>
<evidence type="ECO:0000256" key="5">
    <source>
        <dbReference type="ARBA" id="ARBA00023136"/>
    </source>
</evidence>
<proteinExistence type="inferred from homology"/>
<keyword evidence="8" id="KW-1185">Reference proteome</keyword>
<evidence type="ECO:0000256" key="1">
    <source>
        <dbReference type="ARBA" id="ARBA00004141"/>
    </source>
</evidence>
<comment type="similarity">
    <text evidence="2 6">Belongs to the 4-toluene sulfonate uptake permease (TSUP) (TC 2.A.102) family.</text>
</comment>
<organism evidence="7 8">
    <name type="scientific">Anaeroselena agilis</name>
    <dbReference type="NCBI Taxonomy" id="3063788"/>
    <lineage>
        <taxon>Bacteria</taxon>
        <taxon>Bacillati</taxon>
        <taxon>Bacillota</taxon>
        <taxon>Negativicutes</taxon>
        <taxon>Acetonemataceae</taxon>
        <taxon>Anaeroselena</taxon>
    </lineage>
</organism>
<feature type="transmembrane region" description="Helical" evidence="6">
    <location>
        <begin position="100"/>
        <end position="117"/>
    </location>
</feature>
<evidence type="ECO:0000313" key="8">
    <source>
        <dbReference type="Proteomes" id="UP001254848"/>
    </source>
</evidence>
<dbReference type="InterPro" id="IPR051598">
    <property type="entry name" value="TSUP/Inactive_protease-like"/>
</dbReference>
<evidence type="ECO:0000256" key="2">
    <source>
        <dbReference type="ARBA" id="ARBA00009142"/>
    </source>
</evidence>
<evidence type="ECO:0000256" key="3">
    <source>
        <dbReference type="ARBA" id="ARBA00022692"/>
    </source>
</evidence>
<dbReference type="RefSeq" id="WP_413779894.1">
    <property type="nucleotide sequence ID" value="NZ_JAUOZS010000001.1"/>
</dbReference>
<dbReference type="EMBL" id="JAUOZS010000001">
    <property type="protein sequence ID" value="MDT8901384.1"/>
    <property type="molecule type" value="Genomic_DNA"/>
</dbReference>
<dbReference type="Pfam" id="PF01925">
    <property type="entry name" value="TauE"/>
    <property type="match status" value="1"/>
</dbReference>
<gene>
    <name evidence="7" type="ORF">Q4T40_09050</name>
</gene>